<dbReference type="GO" id="GO:0006694">
    <property type="term" value="P:steroid biosynthetic process"/>
    <property type="evidence" value="ECO:0007669"/>
    <property type="project" value="UniProtKB-KW"/>
</dbReference>
<dbReference type="Gene3D" id="3.40.50.720">
    <property type="entry name" value="NAD(P)-binding Rossmann-like Domain"/>
    <property type="match status" value="1"/>
</dbReference>
<dbReference type="InterPro" id="IPR036291">
    <property type="entry name" value="NAD(P)-bd_dom_sf"/>
</dbReference>
<comment type="caution">
    <text evidence="7">The sequence shown here is derived from an EMBL/GenBank/DDBJ whole genome shotgun (WGS) entry which is preliminary data.</text>
</comment>
<dbReference type="GO" id="GO:0005741">
    <property type="term" value="C:mitochondrial outer membrane"/>
    <property type="evidence" value="ECO:0007669"/>
    <property type="project" value="TreeGrafter"/>
</dbReference>
<dbReference type="GO" id="GO:0000253">
    <property type="term" value="F:3-beta-hydroxysteroid 3-dehydrogenase (NADP+) activity"/>
    <property type="evidence" value="ECO:0007669"/>
    <property type="project" value="TreeGrafter"/>
</dbReference>
<dbReference type="InParanoid" id="A0A369JCG7"/>
<dbReference type="GO" id="GO:0005789">
    <property type="term" value="C:endoplasmic reticulum membrane"/>
    <property type="evidence" value="ECO:0007669"/>
    <property type="project" value="TreeGrafter"/>
</dbReference>
<name>A0A369JCG7_HYPMA</name>
<evidence type="ECO:0000256" key="1">
    <source>
        <dbReference type="ARBA" id="ARBA00022516"/>
    </source>
</evidence>
<dbReference type="PANTHER" id="PTHR43647:SF1">
    <property type="entry name" value="3-KETO-STEROID REDUCTASE ERG27"/>
    <property type="match status" value="1"/>
</dbReference>
<evidence type="ECO:0000256" key="3">
    <source>
        <dbReference type="ARBA" id="ARBA00022955"/>
    </source>
</evidence>
<dbReference type="GO" id="GO:0005811">
    <property type="term" value="C:lipid droplet"/>
    <property type="evidence" value="ECO:0007669"/>
    <property type="project" value="TreeGrafter"/>
</dbReference>
<dbReference type="OrthoDB" id="9989144at2759"/>
<keyword evidence="8" id="KW-1185">Reference proteome</keyword>
<dbReference type="FunCoup" id="A0A369JCG7">
    <property type="interactions" value="54"/>
</dbReference>
<keyword evidence="5" id="KW-0443">Lipid metabolism</keyword>
<gene>
    <name evidence="7" type="primary">erg27</name>
    <name evidence="7" type="ORF">Hypma_013379</name>
</gene>
<accession>A0A369JCG7</accession>
<evidence type="ECO:0000256" key="6">
    <source>
        <dbReference type="ARBA" id="ARBA00023593"/>
    </source>
</evidence>
<evidence type="ECO:0000313" key="8">
    <source>
        <dbReference type="Proteomes" id="UP000076154"/>
    </source>
</evidence>
<proteinExistence type="inferred from homology"/>
<evidence type="ECO:0000313" key="7">
    <source>
        <dbReference type="EMBL" id="RDB19578.1"/>
    </source>
</evidence>
<dbReference type="AlphaFoldDB" id="A0A369JCG7"/>
<dbReference type="Proteomes" id="UP000076154">
    <property type="component" value="Unassembled WGS sequence"/>
</dbReference>
<sequence>MSKPVRPIIVVTGANGGVGFGICQRLLFQLCEVNPTDALPQSFALDSDTSDLGLSSGYDGLTLIMACRSTKRAEAARTELLGLLDAHVAKLRKRKDYDGHADEFRKNVVIDIVSLDLAMISSVFKFADEVSTKYPYISRLICNAGVASFSRISWPGCIKQMLTAPMISVTAPNYYGQHSGERSIDGLGWVWQCNLFGHYVLFRSIQHLLLAAPPSLGARVIWTSSIEASPVYLDPDDWQLRRTDHSYESVKYQIDLVSTTLDRRALQSPASRRIRHFVTQPGVCSTNVSAALVGPVMDFFKVVMFYVARFLGSPHHPIMPYKAAIGAVHLTLASLTFITLYTKSSSTNMEDRMRAPRPAKFGAETDWYGTERVGVDEVKDWEEFKGEGEMLLGKCEALFQTFKDAEEVTVNWDTASEHM</sequence>
<dbReference type="SUPFAM" id="SSF51735">
    <property type="entry name" value="NAD(P)-binding Rossmann-fold domains"/>
    <property type="match status" value="1"/>
</dbReference>
<dbReference type="EMBL" id="LUEZ02000079">
    <property type="protein sequence ID" value="RDB19578.1"/>
    <property type="molecule type" value="Genomic_DNA"/>
</dbReference>
<evidence type="ECO:0000256" key="4">
    <source>
        <dbReference type="ARBA" id="ARBA00023002"/>
    </source>
</evidence>
<evidence type="ECO:0000256" key="5">
    <source>
        <dbReference type="ARBA" id="ARBA00023098"/>
    </source>
</evidence>
<keyword evidence="4" id="KW-0560">Oxidoreductase</keyword>
<keyword evidence="1" id="KW-0444">Lipid biosynthesis</keyword>
<reference evidence="7" key="1">
    <citation type="submission" date="2018-04" db="EMBL/GenBank/DDBJ databases">
        <title>Whole genome sequencing of Hypsizygus marmoreus.</title>
        <authorList>
            <person name="Choi I.-G."/>
            <person name="Min B."/>
            <person name="Kim J.-G."/>
            <person name="Kim S."/>
            <person name="Oh Y.-L."/>
            <person name="Kong W.-S."/>
            <person name="Park H."/>
            <person name="Jeong J."/>
            <person name="Song E.-S."/>
        </authorList>
    </citation>
    <scope>NUCLEOTIDE SEQUENCE [LARGE SCALE GENOMIC DNA]</scope>
    <source>
        <strain evidence="7">51987-8</strain>
    </source>
</reference>
<keyword evidence="2" id="KW-0521">NADP</keyword>
<keyword evidence="3" id="KW-0752">Steroid biosynthesis</keyword>
<organism evidence="7 8">
    <name type="scientific">Hypsizygus marmoreus</name>
    <name type="common">White beech mushroom</name>
    <name type="synonym">Agaricus marmoreus</name>
    <dbReference type="NCBI Taxonomy" id="39966"/>
    <lineage>
        <taxon>Eukaryota</taxon>
        <taxon>Fungi</taxon>
        <taxon>Dikarya</taxon>
        <taxon>Basidiomycota</taxon>
        <taxon>Agaricomycotina</taxon>
        <taxon>Agaricomycetes</taxon>
        <taxon>Agaricomycetidae</taxon>
        <taxon>Agaricales</taxon>
        <taxon>Tricholomatineae</taxon>
        <taxon>Lyophyllaceae</taxon>
        <taxon>Hypsizygus</taxon>
    </lineage>
</organism>
<protein>
    <submittedName>
        <fullName evidence="7">3-keto-steroid reductase</fullName>
    </submittedName>
</protein>
<evidence type="ECO:0000256" key="2">
    <source>
        <dbReference type="ARBA" id="ARBA00022857"/>
    </source>
</evidence>
<dbReference type="PANTHER" id="PTHR43647">
    <property type="entry name" value="DEHYDROGENASE"/>
    <property type="match status" value="1"/>
</dbReference>
<comment type="similarity">
    <text evidence="6">Belongs to the short-chain dehydrogenases/reductases (SDR) family. ERG27 subfamily.</text>
</comment>
<dbReference type="InterPro" id="IPR051593">
    <property type="entry name" value="Ergosterol_Biosynth_ERG27"/>
</dbReference>
<dbReference type="STRING" id="39966.A0A369JCG7"/>